<sequence length="75" mass="8028">MATRGHDAFALGIKGNLAILNFPKLVDSLPQQMSLAPCNVQVVVTKATQMEKFDSKSLSFTSTLSSSSWLPSVVS</sequence>
<accession>A0ABR2AJP2</accession>
<comment type="caution">
    <text evidence="1">The sequence shown here is derived from an EMBL/GenBank/DDBJ whole genome shotgun (WGS) entry which is preliminary data.</text>
</comment>
<proteinExistence type="predicted"/>
<keyword evidence="2" id="KW-1185">Reference proteome</keyword>
<dbReference type="EMBL" id="JBBPBM010000608">
    <property type="protein sequence ID" value="KAK8493624.1"/>
    <property type="molecule type" value="Genomic_DNA"/>
</dbReference>
<evidence type="ECO:0000313" key="2">
    <source>
        <dbReference type="Proteomes" id="UP001472677"/>
    </source>
</evidence>
<name>A0ABR2AJP2_9ROSI</name>
<organism evidence="1 2">
    <name type="scientific">Hibiscus sabdariffa</name>
    <name type="common">roselle</name>
    <dbReference type="NCBI Taxonomy" id="183260"/>
    <lineage>
        <taxon>Eukaryota</taxon>
        <taxon>Viridiplantae</taxon>
        <taxon>Streptophyta</taxon>
        <taxon>Embryophyta</taxon>
        <taxon>Tracheophyta</taxon>
        <taxon>Spermatophyta</taxon>
        <taxon>Magnoliopsida</taxon>
        <taxon>eudicotyledons</taxon>
        <taxon>Gunneridae</taxon>
        <taxon>Pentapetalae</taxon>
        <taxon>rosids</taxon>
        <taxon>malvids</taxon>
        <taxon>Malvales</taxon>
        <taxon>Malvaceae</taxon>
        <taxon>Malvoideae</taxon>
        <taxon>Hibiscus</taxon>
    </lineage>
</organism>
<protein>
    <submittedName>
        <fullName evidence="1">Uncharacterized protein</fullName>
    </submittedName>
</protein>
<gene>
    <name evidence="1" type="ORF">V6N12_033963</name>
</gene>
<evidence type="ECO:0000313" key="1">
    <source>
        <dbReference type="EMBL" id="KAK8493624.1"/>
    </source>
</evidence>
<dbReference type="Proteomes" id="UP001472677">
    <property type="component" value="Unassembled WGS sequence"/>
</dbReference>
<reference evidence="1 2" key="1">
    <citation type="journal article" date="2024" name="G3 (Bethesda)">
        <title>Genome assembly of Hibiscus sabdariffa L. provides insights into metabolisms of medicinal natural products.</title>
        <authorList>
            <person name="Kim T."/>
        </authorList>
    </citation>
    <scope>NUCLEOTIDE SEQUENCE [LARGE SCALE GENOMIC DNA]</scope>
    <source>
        <strain evidence="1">TK-2024</strain>
        <tissue evidence="1">Old leaves</tissue>
    </source>
</reference>